<keyword evidence="3" id="KW-1185">Reference proteome</keyword>
<dbReference type="PANTHER" id="PTHR33608">
    <property type="entry name" value="BLL2464 PROTEIN"/>
    <property type="match status" value="1"/>
</dbReference>
<dbReference type="RefSeq" id="WP_388008186.1">
    <property type="nucleotide sequence ID" value="NZ_JBHUEE010000007.1"/>
</dbReference>
<dbReference type="Proteomes" id="UP001597277">
    <property type="component" value="Unassembled WGS sequence"/>
</dbReference>
<sequence>MTTTAPGSSRTTGSPPQSRWRMTHAHLRAVLVSTAGVLLALLARRPDLVVLVAPLAAIAGWSILDTPRGSPAASSRLTRRVVTEGDRAAVVVDMTPTDGAELVSTSLAATPWMNRRPRHGARVQLLETGDGTSEEVRLVTGADPRRWGTHEIGPMLVGTTTAWGAFRWGPVTLPARTVRVLPAPVAFDASAPAPRPRGLVGQHRSARPGEGTEFATIRPFQWGDRLKRIHWARSLRSRELHVTSSYADQDTHVALLVDAHIELGRSEGIDGAASSLDRSVRAAAALAEHFVRQGDRVSLQVFSGRTPLRLPPGTGQRHGRRVRDVLSRVSPGQQRDDALRRFRSGLGSGSLVVMVSALVSPTALARVAALARSGLTVVVVDALGEDTAPPPDWEPLDALAWRIRMLERDRETRRIQHSGVPVVPWAGPGSLDLVLRRLAHRGRAGASR</sequence>
<dbReference type="PANTHER" id="PTHR33608:SF14">
    <property type="entry name" value="POSSIBLE CONSERVED SECRETED PROTEIN"/>
    <property type="match status" value="1"/>
</dbReference>
<evidence type="ECO:0000313" key="2">
    <source>
        <dbReference type="EMBL" id="MFD1718926.1"/>
    </source>
</evidence>
<comment type="caution">
    <text evidence="2">The sequence shown here is derived from an EMBL/GenBank/DDBJ whole genome shotgun (WGS) entry which is preliminary data.</text>
</comment>
<dbReference type="EMBL" id="JBHUEE010000007">
    <property type="protein sequence ID" value="MFD1718926.1"/>
    <property type="molecule type" value="Genomic_DNA"/>
</dbReference>
<evidence type="ECO:0000259" key="1">
    <source>
        <dbReference type="Pfam" id="PF01882"/>
    </source>
</evidence>
<name>A0ABW4L5R9_9MICO</name>
<feature type="domain" description="DUF58" evidence="1">
    <location>
        <begin position="217"/>
        <end position="381"/>
    </location>
</feature>
<reference evidence="3" key="1">
    <citation type="journal article" date="2019" name="Int. J. Syst. Evol. Microbiol.">
        <title>The Global Catalogue of Microorganisms (GCM) 10K type strain sequencing project: providing services to taxonomists for standard genome sequencing and annotation.</title>
        <authorList>
            <consortium name="The Broad Institute Genomics Platform"/>
            <consortium name="The Broad Institute Genome Sequencing Center for Infectious Disease"/>
            <person name="Wu L."/>
            <person name="Ma J."/>
        </authorList>
    </citation>
    <scope>NUCLEOTIDE SEQUENCE [LARGE SCALE GENOMIC DNA]</scope>
    <source>
        <strain evidence="3">JCM 17130</strain>
    </source>
</reference>
<protein>
    <submittedName>
        <fullName evidence="2">DUF58 domain-containing protein</fullName>
    </submittedName>
</protein>
<dbReference type="Pfam" id="PF01882">
    <property type="entry name" value="DUF58"/>
    <property type="match status" value="1"/>
</dbReference>
<evidence type="ECO:0000313" key="3">
    <source>
        <dbReference type="Proteomes" id="UP001597277"/>
    </source>
</evidence>
<dbReference type="InterPro" id="IPR002881">
    <property type="entry name" value="DUF58"/>
</dbReference>
<gene>
    <name evidence="2" type="ORF">ACFSE6_13855</name>
</gene>
<proteinExistence type="predicted"/>
<accession>A0ABW4L5R9</accession>
<organism evidence="2 3">
    <name type="scientific">Georgenia deserti</name>
    <dbReference type="NCBI Taxonomy" id="2093781"/>
    <lineage>
        <taxon>Bacteria</taxon>
        <taxon>Bacillati</taxon>
        <taxon>Actinomycetota</taxon>
        <taxon>Actinomycetes</taxon>
        <taxon>Micrococcales</taxon>
        <taxon>Bogoriellaceae</taxon>
        <taxon>Georgenia</taxon>
    </lineage>
</organism>